<dbReference type="RefSeq" id="WP_146883699.1">
    <property type="nucleotide sequence ID" value="NZ_BJXB01000005.1"/>
</dbReference>
<dbReference type="NCBIfam" id="NF005255">
    <property type="entry name" value="PRK06762.2-2"/>
    <property type="match status" value="1"/>
</dbReference>
<evidence type="ECO:0000313" key="2">
    <source>
        <dbReference type="Proteomes" id="UP000321306"/>
    </source>
</evidence>
<dbReference type="InterPro" id="IPR027417">
    <property type="entry name" value="P-loop_NTPase"/>
</dbReference>
<comment type="caution">
    <text evidence="1">The sequence shown here is derived from an EMBL/GenBank/DDBJ whole genome shotgun (WGS) entry which is preliminary data.</text>
</comment>
<dbReference type="EMBL" id="BJXB01000005">
    <property type="protein sequence ID" value="GEM45958.1"/>
    <property type="molecule type" value="Genomic_DNA"/>
</dbReference>
<dbReference type="Proteomes" id="UP000321306">
    <property type="component" value="Unassembled WGS sequence"/>
</dbReference>
<dbReference type="AlphaFoldDB" id="A0A511N0G4"/>
<evidence type="ECO:0008006" key="3">
    <source>
        <dbReference type="Google" id="ProtNLM"/>
    </source>
</evidence>
<reference evidence="1 2" key="1">
    <citation type="submission" date="2019-07" db="EMBL/GenBank/DDBJ databases">
        <title>Whole genome shotgun sequence of Deinococcus cellulosilyticus NBRC 106333.</title>
        <authorList>
            <person name="Hosoyama A."/>
            <person name="Uohara A."/>
            <person name="Ohji S."/>
            <person name="Ichikawa N."/>
        </authorList>
    </citation>
    <scope>NUCLEOTIDE SEQUENCE [LARGE SCALE GENOMIC DNA]</scope>
    <source>
        <strain evidence="1 2">NBRC 106333</strain>
    </source>
</reference>
<accession>A0A511N0G4</accession>
<dbReference type="Pfam" id="PF13671">
    <property type="entry name" value="AAA_33"/>
    <property type="match status" value="1"/>
</dbReference>
<evidence type="ECO:0000313" key="1">
    <source>
        <dbReference type="EMBL" id="GEM45958.1"/>
    </source>
</evidence>
<dbReference type="Gene3D" id="3.40.50.300">
    <property type="entry name" value="P-loop containing nucleotide triphosphate hydrolases"/>
    <property type="match status" value="1"/>
</dbReference>
<organism evidence="1 2">
    <name type="scientific">Deinococcus cellulosilyticus (strain DSM 18568 / NBRC 106333 / KACC 11606 / 5516J-15)</name>
    <dbReference type="NCBI Taxonomy" id="1223518"/>
    <lineage>
        <taxon>Bacteria</taxon>
        <taxon>Thermotogati</taxon>
        <taxon>Deinococcota</taxon>
        <taxon>Deinococci</taxon>
        <taxon>Deinococcales</taxon>
        <taxon>Deinococcaceae</taxon>
        <taxon>Deinococcus</taxon>
    </lineage>
</organism>
<sequence>MEAEIPKLMVLRGNSGSGKSTTARALREKLGRGVAWIEQDHFRRIVLREHDLPGGVNIGLIDLNVRYALSHGYHVILEGIFHRERYAEMLTQLYRDHPAQSFFYYFDLDFEETVRRHATRPQATEFTPEMMQTWYTRKDLLPDVPETMLHSHLTLEDTLQKILRDTGLGPAESPAR</sequence>
<dbReference type="SUPFAM" id="SSF52540">
    <property type="entry name" value="P-loop containing nucleoside triphosphate hydrolases"/>
    <property type="match status" value="1"/>
</dbReference>
<keyword evidence="2" id="KW-1185">Reference proteome</keyword>
<proteinExistence type="predicted"/>
<gene>
    <name evidence="1" type="ORF">DC3_15930</name>
</gene>
<dbReference type="OrthoDB" id="9781848at2"/>
<name>A0A511N0G4_DEIC1</name>
<protein>
    <recommendedName>
        <fullName evidence="3">Kinase</fullName>
    </recommendedName>
</protein>